<dbReference type="SUPFAM" id="SSF53335">
    <property type="entry name" value="S-adenosyl-L-methionine-dependent methyltransferases"/>
    <property type="match status" value="1"/>
</dbReference>
<name>A0A2M9ZRU7_9LEPT</name>
<dbReference type="OrthoDB" id="332727at2"/>
<dbReference type="EMBL" id="NPDY01000001">
    <property type="protein sequence ID" value="PJZ71259.1"/>
    <property type="molecule type" value="Genomic_DNA"/>
</dbReference>
<evidence type="ECO:0000313" key="3">
    <source>
        <dbReference type="Proteomes" id="UP000231962"/>
    </source>
</evidence>
<protein>
    <submittedName>
        <fullName evidence="2">SAM-dependent methyltransferase</fullName>
    </submittedName>
</protein>
<evidence type="ECO:0000313" key="1">
    <source>
        <dbReference type="EMBL" id="PJZ71259.1"/>
    </source>
</evidence>
<reference evidence="3 4" key="1">
    <citation type="submission" date="2017-07" db="EMBL/GenBank/DDBJ databases">
        <title>Leptospira spp. isolated from tropical soils.</title>
        <authorList>
            <person name="Thibeaux R."/>
            <person name="Iraola G."/>
            <person name="Ferres I."/>
            <person name="Bierque E."/>
            <person name="Girault D."/>
            <person name="Soupe-Gilbert M.-E."/>
            <person name="Picardeau M."/>
            <person name="Goarant C."/>
        </authorList>
    </citation>
    <scope>NUCLEOTIDE SEQUENCE [LARGE SCALE GENOMIC DNA]</scope>
    <source>
        <strain evidence="2 4">FH1-B-B1</strain>
        <strain evidence="1 3">FH1-B-C1</strain>
    </source>
</reference>
<sequence>MSDLEYYYNLDYQNFLLSSRRRDLTPPELIFKNFPLSDVSNLVDFGMGLGFWTHELLKRIQKEGWVWGAECNQDFLDEILHWKNREEIDRFTPFYMEKADRPLLPEWIPVPDAIFASLVLSTFPDPGLAMDGLVRSMRVGGRLIVLDWMKNEYPIGPKINDKISLDKMKFLAEQYHLDIVKTVRVSDYIYGLEIKAGTGFEYGYYDLKEEETYSEELIRS</sequence>
<keyword evidence="2" id="KW-0808">Transferase</keyword>
<gene>
    <name evidence="1" type="ORF">CH360_01760</name>
    <name evidence="2" type="ORF">CH373_01760</name>
</gene>
<dbReference type="Pfam" id="PF01209">
    <property type="entry name" value="Ubie_methyltran"/>
    <property type="match status" value="1"/>
</dbReference>
<dbReference type="AlphaFoldDB" id="A0A2M9ZRU7"/>
<dbReference type="Gene3D" id="3.40.50.150">
    <property type="entry name" value="Vaccinia Virus protein VP39"/>
    <property type="match status" value="1"/>
</dbReference>
<evidence type="ECO:0000313" key="4">
    <source>
        <dbReference type="Proteomes" id="UP000231990"/>
    </source>
</evidence>
<dbReference type="Proteomes" id="UP000231990">
    <property type="component" value="Unassembled WGS sequence"/>
</dbReference>
<proteinExistence type="predicted"/>
<dbReference type="Proteomes" id="UP000231962">
    <property type="component" value="Unassembled WGS sequence"/>
</dbReference>
<dbReference type="GO" id="GO:0032259">
    <property type="term" value="P:methylation"/>
    <property type="evidence" value="ECO:0007669"/>
    <property type="project" value="UniProtKB-KW"/>
</dbReference>
<keyword evidence="2" id="KW-0489">Methyltransferase</keyword>
<evidence type="ECO:0000313" key="2">
    <source>
        <dbReference type="EMBL" id="PJZ74792.1"/>
    </source>
</evidence>
<dbReference type="EMBL" id="NPDZ01000001">
    <property type="protein sequence ID" value="PJZ74792.1"/>
    <property type="molecule type" value="Genomic_DNA"/>
</dbReference>
<dbReference type="GO" id="GO:0008168">
    <property type="term" value="F:methyltransferase activity"/>
    <property type="evidence" value="ECO:0007669"/>
    <property type="project" value="UniProtKB-KW"/>
</dbReference>
<keyword evidence="3" id="KW-1185">Reference proteome</keyword>
<accession>A0A2M9ZRU7</accession>
<comment type="caution">
    <text evidence="2">The sequence shown here is derived from an EMBL/GenBank/DDBJ whole genome shotgun (WGS) entry which is preliminary data.</text>
</comment>
<organism evidence="2 4">
    <name type="scientific">Leptospira perolatii</name>
    <dbReference type="NCBI Taxonomy" id="2023191"/>
    <lineage>
        <taxon>Bacteria</taxon>
        <taxon>Pseudomonadati</taxon>
        <taxon>Spirochaetota</taxon>
        <taxon>Spirochaetia</taxon>
        <taxon>Leptospirales</taxon>
        <taxon>Leptospiraceae</taxon>
        <taxon>Leptospira</taxon>
    </lineage>
</organism>
<dbReference type="RefSeq" id="WP_100712201.1">
    <property type="nucleotide sequence ID" value="NZ_NPDY01000001.1"/>
</dbReference>
<dbReference type="InterPro" id="IPR029063">
    <property type="entry name" value="SAM-dependent_MTases_sf"/>
</dbReference>